<feature type="non-terminal residue" evidence="2">
    <location>
        <position position="1"/>
    </location>
</feature>
<evidence type="ECO:0000313" key="2">
    <source>
        <dbReference type="EMBL" id="TDG38489.1"/>
    </source>
</evidence>
<sequence>LVISQHITNHEELLLGTILLNNFDGTIYIYQEKPEREGTFLIQASNATINSASEPKAAFTTCAASAFPRSQGTTTSAAGPAAMSETTTTNHSGTSNDGSDNNNKPQRDQLRRHRLQQQIAEAPGLLIR</sequence>
<keyword evidence="3" id="KW-1185">Reference proteome</keyword>
<evidence type="ECO:0000256" key="1">
    <source>
        <dbReference type="SAM" id="MobiDB-lite"/>
    </source>
</evidence>
<protein>
    <submittedName>
        <fullName evidence="2">Uncharacterized protein</fullName>
    </submittedName>
</protein>
<comment type="caution">
    <text evidence="2">The sequence shown here is derived from an EMBL/GenBank/DDBJ whole genome shotgun (WGS) entry which is preliminary data.</text>
</comment>
<accession>A0A484AP20</accession>
<evidence type="ECO:0000313" key="3">
    <source>
        <dbReference type="Proteomes" id="UP000295192"/>
    </source>
</evidence>
<dbReference type="EMBL" id="LSRL02003323">
    <property type="protein sequence ID" value="TDG38489.1"/>
    <property type="molecule type" value="Genomic_DNA"/>
</dbReference>
<gene>
    <name evidence="2" type="ORF">AWZ03_015089</name>
</gene>
<feature type="compositionally biased region" description="Low complexity" evidence="1">
    <location>
        <begin position="90"/>
        <end position="103"/>
    </location>
</feature>
<feature type="region of interest" description="Disordered" evidence="1">
    <location>
        <begin position="68"/>
        <end position="128"/>
    </location>
</feature>
<dbReference type="AlphaFoldDB" id="A0A484AP20"/>
<name>A0A484AP20_DRONA</name>
<proteinExistence type="predicted"/>
<organism evidence="2 3">
    <name type="scientific">Drosophila navojoa</name>
    <name type="common">Fruit fly</name>
    <dbReference type="NCBI Taxonomy" id="7232"/>
    <lineage>
        <taxon>Eukaryota</taxon>
        <taxon>Metazoa</taxon>
        <taxon>Ecdysozoa</taxon>
        <taxon>Arthropoda</taxon>
        <taxon>Hexapoda</taxon>
        <taxon>Insecta</taxon>
        <taxon>Pterygota</taxon>
        <taxon>Neoptera</taxon>
        <taxon>Endopterygota</taxon>
        <taxon>Diptera</taxon>
        <taxon>Brachycera</taxon>
        <taxon>Muscomorpha</taxon>
        <taxon>Ephydroidea</taxon>
        <taxon>Drosophilidae</taxon>
        <taxon>Drosophila</taxon>
    </lineage>
</organism>
<reference evidence="2 3" key="1">
    <citation type="journal article" date="2019" name="J. Hered.">
        <title>An Improved Genome Assembly for Drosophila navojoa, the Basal Species in the mojavensis Cluster.</title>
        <authorList>
            <person name="Vanderlinde T."/>
            <person name="Dupim E.G."/>
            <person name="Nazario-Yepiz N.O."/>
            <person name="Carvalho A.B."/>
        </authorList>
    </citation>
    <scope>NUCLEOTIDE SEQUENCE [LARGE SCALE GENOMIC DNA]</scope>
    <source>
        <strain evidence="2">Navoj_Jal97</strain>
        <tissue evidence="2">Whole organism</tissue>
    </source>
</reference>
<feature type="compositionally biased region" description="Polar residues" evidence="1">
    <location>
        <begin position="68"/>
        <end position="77"/>
    </location>
</feature>
<dbReference type="Proteomes" id="UP000295192">
    <property type="component" value="Unassembled WGS sequence"/>
</dbReference>